<dbReference type="Proteomes" id="UP000828390">
    <property type="component" value="Unassembled WGS sequence"/>
</dbReference>
<organism evidence="1 2">
    <name type="scientific">Dreissena polymorpha</name>
    <name type="common">Zebra mussel</name>
    <name type="synonym">Mytilus polymorpha</name>
    <dbReference type="NCBI Taxonomy" id="45954"/>
    <lineage>
        <taxon>Eukaryota</taxon>
        <taxon>Metazoa</taxon>
        <taxon>Spiralia</taxon>
        <taxon>Lophotrochozoa</taxon>
        <taxon>Mollusca</taxon>
        <taxon>Bivalvia</taxon>
        <taxon>Autobranchia</taxon>
        <taxon>Heteroconchia</taxon>
        <taxon>Euheterodonta</taxon>
        <taxon>Imparidentia</taxon>
        <taxon>Neoheterodontei</taxon>
        <taxon>Myida</taxon>
        <taxon>Dreissenoidea</taxon>
        <taxon>Dreissenidae</taxon>
        <taxon>Dreissena</taxon>
    </lineage>
</organism>
<name>A0A9D4KMY5_DREPO</name>
<dbReference type="AlphaFoldDB" id="A0A9D4KMY5"/>
<reference evidence="1" key="1">
    <citation type="journal article" date="2019" name="bioRxiv">
        <title>The Genome of the Zebra Mussel, Dreissena polymorpha: A Resource for Invasive Species Research.</title>
        <authorList>
            <person name="McCartney M.A."/>
            <person name="Auch B."/>
            <person name="Kono T."/>
            <person name="Mallez S."/>
            <person name="Zhang Y."/>
            <person name="Obille A."/>
            <person name="Becker A."/>
            <person name="Abrahante J.E."/>
            <person name="Garbe J."/>
            <person name="Badalamenti J.P."/>
            <person name="Herman A."/>
            <person name="Mangelson H."/>
            <person name="Liachko I."/>
            <person name="Sullivan S."/>
            <person name="Sone E.D."/>
            <person name="Koren S."/>
            <person name="Silverstein K.A.T."/>
            <person name="Beckman K.B."/>
            <person name="Gohl D.M."/>
        </authorList>
    </citation>
    <scope>NUCLEOTIDE SEQUENCE</scope>
    <source>
        <strain evidence="1">Duluth1</strain>
        <tissue evidence="1">Whole animal</tissue>
    </source>
</reference>
<gene>
    <name evidence="1" type="ORF">DPMN_116376</name>
</gene>
<dbReference type="EMBL" id="JAIWYP010000004">
    <property type="protein sequence ID" value="KAH3842872.1"/>
    <property type="molecule type" value="Genomic_DNA"/>
</dbReference>
<sequence>MDLIEAVREAGVITSILRAELQDDAVFDALFEKAVNIAAEFNVSFQNTICLYDRDIIRM</sequence>
<keyword evidence="2" id="KW-1185">Reference proteome</keyword>
<evidence type="ECO:0000313" key="1">
    <source>
        <dbReference type="EMBL" id="KAH3842872.1"/>
    </source>
</evidence>
<reference evidence="1" key="2">
    <citation type="submission" date="2020-11" db="EMBL/GenBank/DDBJ databases">
        <authorList>
            <person name="McCartney M.A."/>
            <person name="Auch B."/>
            <person name="Kono T."/>
            <person name="Mallez S."/>
            <person name="Becker A."/>
            <person name="Gohl D.M."/>
            <person name="Silverstein K.A.T."/>
            <person name="Koren S."/>
            <person name="Bechman K.B."/>
            <person name="Herman A."/>
            <person name="Abrahante J.E."/>
            <person name="Garbe J."/>
        </authorList>
    </citation>
    <scope>NUCLEOTIDE SEQUENCE</scope>
    <source>
        <strain evidence="1">Duluth1</strain>
        <tissue evidence="1">Whole animal</tissue>
    </source>
</reference>
<accession>A0A9D4KMY5</accession>
<proteinExistence type="predicted"/>
<protein>
    <submittedName>
        <fullName evidence="1">Uncharacterized protein</fullName>
    </submittedName>
</protein>
<evidence type="ECO:0000313" key="2">
    <source>
        <dbReference type="Proteomes" id="UP000828390"/>
    </source>
</evidence>
<comment type="caution">
    <text evidence="1">The sequence shown here is derived from an EMBL/GenBank/DDBJ whole genome shotgun (WGS) entry which is preliminary data.</text>
</comment>